<dbReference type="PANTHER" id="PTHR32309">
    <property type="entry name" value="TYROSINE-PROTEIN KINASE"/>
    <property type="match status" value="1"/>
</dbReference>
<evidence type="ECO:0000256" key="6">
    <source>
        <dbReference type="ARBA" id="ARBA00023136"/>
    </source>
</evidence>
<sequence>MEETIRIQDILKIIKKRLFLIVSLTMIAMIVAAVVSYFVLTPVYQASTQILVNEQKSETESIQTQDIQANLQLINTYNEIIKSPVILDKVIERLDLNKTTTQLSEQVSVSNVEESQVISVAVEDEQHFKAVDIANTVAEVFQEEIPILMNVNNVTILSPAVQLENPSHVKPNELMNIAIAAVLGLMLGVGLALLREFLDTTIKTEQDVEELLGLPIIGIVSPIPEKEFTKRPYSTDAELSRSKKRREKLV</sequence>
<evidence type="ECO:0000256" key="3">
    <source>
        <dbReference type="ARBA" id="ARBA00022475"/>
    </source>
</evidence>
<dbReference type="InterPro" id="IPR050445">
    <property type="entry name" value="Bact_polysacc_biosynth/exp"/>
</dbReference>
<dbReference type="InterPro" id="IPR032807">
    <property type="entry name" value="GNVR"/>
</dbReference>
<feature type="transmembrane region" description="Helical" evidence="8">
    <location>
        <begin position="174"/>
        <end position="194"/>
    </location>
</feature>
<evidence type="ECO:0000256" key="5">
    <source>
        <dbReference type="ARBA" id="ARBA00022989"/>
    </source>
</evidence>
<feature type="region of interest" description="Disordered" evidence="7">
    <location>
        <begin position="231"/>
        <end position="250"/>
    </location>
</feature>
<evidence type="ECO:0000256" key="7">
    <source>
        <dbReference type="SAM" id="MobiDB-lite"/>
    </source>
</evidence>
<evidence type="ECO:0000256" key="8">
    <source>
        <dbReference type="SAM" id="Phobius"/>
    </source>
</evidence>
<keyword evidence="5 8" id="KW-1133">Transmembrane helix</keyword>
<comment type="caution">
    <text evidence="11">The sequence shown here is derived from an EMBL/GenBank/DDBJ whole genome shotgun (WGS) entry which is preliminary data.</text>
</comment>
<feature type="domain" description="Tyrosine-protein kinase G-rich" evidence="10">
    <location>
        <begin position="144"/>
        <end position="196"/>
    </location>
</feature>
<keyword evidence="12" id="KW-1185">Reference proteome</keyword>
<keyword evidence="4 8" id="KW-0812">Transmembrane</keyword>
<comment type="subcellular location">
    <subcellularLocation>
        <location evidence="1">Cell membrane</location>
        <topology evidence="1">Multi-pass membrane protein</topology>
    </subcellularLocation>
</comment>
<proteinExistence type="inferred from homology"/>
<protein>
    <submittedName>
        <fullName evidence="11">Capsular biosynthesis protein</fullName>
    </submittedName>
</protein>
<evidence type="ECO:0000256" key="4">
    <source>
        <dbReference type="ARBA" id="ARBA00022692"/>
    </source>
</evidence>
<evidence type="ECO:0000259" key="9">
    <source>
        <dbReference type="Pfam" id="PF02706"/>
    </source>
</evidence>
<feature type="transmembrane region" description="Helical" evidence="8">
    <location>
        <begin position="18"/>
        <end position="40"/>
    </location>
</feature>
<dbReference type="Pfam" id="PF13807">
    <property type="entry name" value="GNVR"/>
    <property type="match status" value="1"/>
</dbReference>
<dbReference type="RefSeq" id="WP_191706235.1">
    <property type="nucleotide sequence ID" value="NZ_JACSQA010000003.1"/>
</dbReference>
<gene>
    <name evidence="11" type="ORF">H9636_03380</name>
</gene>
<evidence type="ECO:0000256" key="1">
    <source>
        <dbReference type="ARBA" id="ARBA00004651"/>
    </source>
</evidence>
<accession>A0ABR8X9V8</accession>
<dbReference type="EMBL" id="JACSQA010000003">
    <property type="protein sequence ID" value="MBD8025691.1"/>
    <property type="molecule type" value="Genomic_DNA"/>
</dbReference>
<dbReference type="InterPro" id="IPR003856">
    <property type="entry name" value="LPS_length_determ_N"/>
</dbReference>
<name>A0ABR8X9V8_9BACL</name>
<evidence type="ECO:0000313" key="12">
    <source>
        <dbReference type="Proteomes" id="UP000640930"/>
    </source>
</evidence>
<keyword evidence="6 8" id="KW-0472">Membrane</keyword>
<keyword evidence="3" id="KW-1003">Cell membrane</keyword>
<evidence type="ECO:0000256" key="2">
    <source>
        <dbReference type="ARBA" id="ARBA00006683"/>
    </source>
</evidence>
<dbReference type="Proteomes" id="UP000640930">
    <property type="component" value="Unassembled WGS sequence"/>
</dbReference>
<evidence type="ECO:0000313" key="11">
    <source>
        <dbReference type="EMBL" id="MBD8025691.1"/>
    </source>
</evidence>
<dbReference type="Pfam" id="PF02706">
    <property type="entry name" value="Wzz"/>
    <property type="match status" value="1"/>
</dbReference>
<evidence type="ECO:0000259" key="10">
    <source>
        <dbReference type="Pfam" id="PF13807"/>
    </source>
</evidence>
<comment type="similarity">
    <text evidence="2">Belongs to the CpsC/CapA family.</text>
</comment>
<dbReference type="PANTHER" id="PTHR32309:SF13">
    <property type="entry name" value="FERRIC ENTEROBACTIN TRANSPORT PROTEIN FEPE"/>
    <property type="match status" value="1"/>
</dbReference>
<organism evidence="11 12">
    <name type="scientific">Ureibacillus galli</name>
    <dbReference type="NCBI Taxonomy" id="2762222"/>
    <lineage>
        <taxon>Bacteria</taxon>
        <taxon>Bacillati</taxon>
        <taxon>Bacillota</taxon>
        <taxon>Bacilli</taxon>
        <taxon>Bacillales</taxon>
        <taxon>Caryophanaceae</taxon>
        <taxon>Ureibacillus</taxon>
    </lineage>
</organism>
<feature type="domain" description="Polysaccharide chain length determinant N-terminal" evidence="9">
    <location>
        <begin position="4"/>
        <end position="93"/>
    </location>
</feature>
<reference evidence="11 12" key="1">
    <citation type="submission" date="2020-08" db="EMBL/GenBank/DDBJ databases">
        <title>A Genomic Blueprint of the Chicken Gut Microbiome.</title>
        <authorList>
            <person name="Gilroy R."/>
            <person name="Ravi A."/>
            <person name="Getino M."/>
            <person name="Pursley I."/>
            <person name="Horton D.L."/>
            <person name="Alikhan N.-F."/>
            <person name="Baker D."/>
            <person name="Gharbi K."/>
            <person name="Hall N."/>
            <person name="Watson M."/>
            <person name="Adriaenssens E.M."/>
            <person name="Foster-Nyarko E."/>
            <person name="Jarju S."/>
            <person name="Secka A."/>
            <person name="Antonio M."/>
            <person name="Oren A."/>
            <person name="Chaudhuri R."/>
            <person name="La Ragione R.M."/>
            <person name="Hildebrand F."/>
            <person name="Pallen M.J."/>
        </authorList>
    </citation>
    <scope>NUCLEOTIDE SEQUENCE [LARGE SCALE GENOMIC DNA]</scope>
    <source>
        <strain evidence="11 12">Re31</strain>
    </source>
</reference>